<dbReference type="EMBL" id="MU276097">
    <property type="protein sequence ID" value="KAI0041856.1"/>
    <property type="molecule type" value="Genomic_DNA"/>
</dbReference>
<keyword evidence="2" id="KW-1185">Reference proteome</keyword>
<protein>
    <submittedName>
        <fullName evidence="1">Uncharacterized protein</fullName>
    </submittedName>
</protein>
<reference evidence="1" key="1">
    <citation type="submission" date="2021-02" db="EMBL/GenBank/DDBJ databases">
        <authorList>
            <consortium name="DOE Joint Genome Institute"/>
            <person name="Ahrendt S."/>
            <person name="Looney B.P."/>
            <person name="Miyauchi S."/>
            <person name="Morin E."/>
            <person name="Drula E."/>
            <person name="Courty P.E."/>
            <person name="Chicoki N."/>
            <person name="Fauchery L."/>
            <person name="Kohler A."/>
            <person name="Kuo A."/>
            <person name="Labutti K."/>
            <person name="Pangilinan J."/>
            <person name="Lipzen A."/>
            <person name="Riley R."/>
            <person name="Andreopoulos W."/>
            <person name="He G."/>
            <person name="Johnson J."/>
            <person name="Barry K.W."/>
            <person name="Grigoriev I.V."/>
            <person name="Nagy L."/>
            <person name="Hibbett D."/>
            <person name="Henrissat B."/>
            <person name="Matheny P.B."/>
            <person name="Labbe J."/>
            <person name="Martin F."/>
        </authorList>
    </citation>
    <scope>NUCLEOTIDE SEQUENCE</scope>
    <source>
        <strain evidence="1">FP105234-sp</strain>
    </source>
</reference>
<name>A0ACB8RDV6_9AGAM</name>
<organism evidence="1 2">
    <name type="scientific">Auriscalpium vulgare</name>
    <dbReference type="NCBI Taxonomy" id="40419"/>
    <lineage>
        <taxon>Eukaryota</taxon>
        <taxon>Fungi</taxon>
        <taxon>Dikarya</taxon>
        <taxon>Basidiomycota</taxon>
        <taxon>Agaricomycotina</taxon>
        <taxon>Agaricomycetes</taxon>
        <taxon>Russulales</taxon>
        <taxon>Auriscalpiaceae</taxon>
        <taxon>Auriscalpium</taxon>
    </lineage>
</organism>
<reference evidence="1" key="2">
    <citation type="journal article" date="2022" name="New Phytol.">
        <title>Evolutionary transition to the ectomycorrhizal habit in the genomes of a hyperdiverse lineage of mushroom-forming fungi.</title>
        <authorList>
            <person name="Looney B."/>
            <person name="Miyauchi S."/>
            <person name="Morin E."/>
            <person name="Drula E."/>
            <person name="Courty P.E."/>
            <person name="Kohler A."/>
            <person name="Kuo A."/>
            <person name="LaButti K."/>
            <person name="Pangilinan J."/>
            <person name="Lipzen A."/>
            <person name="Riley R."/>
            <person name="Andreopoulos W."/>
            <person name="He G."/>
            <person name="Johnson J."/>
            <person name="Nolan M."/>
            <person name="Tritt A."/>
            <person name="Barry K.W."/>
            <person name="Grigoriev I.V."/>
            <person name="Nagy L.G."/>
            <person name="Hibbett D."/>
            <person name="Henrissat B."/>
            <person name="Matheny P.B."/>
            <person name="Labbe J."/>
            <person name="Martin F.M."/>
        </authorList>
    </citation>
    <scope>NUCLEOTIDE SEQUENCE</scope>
    <source>
        <strain evidence="1">FP105234-sp</strain>
    </source>
</reference>
<proteinExistence type="predicted"/>
<dbReference type="Proteomes" id="UP000814033">
    <property type="component" value="Unassembled WGS sequence"/>
</dbReference>
<evidence type="ECO:0000313" key="2">
    <source>
        <dbReference type="Proteomes" id="UP000814033"/>
    </source>
</evidence>
<accession>A0ACB8RDV6</accession>
<evidence type="ECO:0000313" key="1">
    <source>
        <dbReference type="EMBL" id="KAI0041856.1"/>
    </source>
</evidence>
<comment type="caution">
    <text evidence="1">The sequence shown here is derived from an EMBL/GenBank/DDBJ whole genome shotgun (WGS) entry which is preliminary data.</text>
</comment>
<sequence length="264" mass="29732">MVDHRSLRSTSRRAMAPDRRQKMLMRATSLRRGRRITSWDTQPLPARQRKPFSPCSSSVVDLDPSRRDGGEVAIQQTPTRFCTPRRLVLAGRRRSARTFMRHPITSPRAGCNDVHSPGWLPLRPLDVGLQDSLQVTYERLGDARFDCPRPSLPSLLGPSHCVQLHDRQGCRFVLLLLPHNAARLVVGIACRPCHAACYVLRGSAISQPFHADAFSRSDAECQRYPLPNAVLVYAQSARLGTLKLSAIRHRVSPTYLATRHPHRM</sequence>
<gene>
    <name evidence="1" type="ORF">FA95DRAFT_647893</name>
</gene>